<evidence type="ECO:0000313" key="2">
    <source>
        <dbReference type="Proteomes" id="UP001059041"/>
    </source>
</evidence>
<dbReference type="AlphaFoldDB" id="A0A9W7W8I5"/>
<accession>A0A9W7W8I5</accession>
<keyword evidence="2" id="KW-1185">Reference proteome</keyword>
<dbReference type="EMBL" id="JAFHDT010000250">
    <property type="protein sequence ID" value="KAI7790080.1"/>
    <property type="molecule type" value="Genomic_DNA"/>
</dbReference>
<comment type="caution">
    <text evidence="1">The sequence shown here is derived from an EMBL/GenBank/DDBJ whole genome shotgun (WGS) entry which is preliminary data.</text>
</comment>
<gene>
    <name evidence="1" type="ORF">IRJ41_007869</name>
</gene>
<dbReference type="Gene3D" id="1.10.238.10">
    <property type="entry name" value="EF-hand"/>
    <property type="match status" value="1"/>
</dbReference>
<dbReference type="InterPro" id="IPR011992">
    <property type="entry name" value="EF-hand-dom_pair"/>
</dbReference>
<name>A0A9W7W8I5_TRIRA</name>
<dbReference type="SUPFAM" id="SSF47473">
    <property type="entry name" value="EF-hand"/>
    <property type="match status" value="1"/>
</dbReference>
<reference evidence="1" key="1">
    <citation type="submission" date="2021-02" db="EMBL/GenBank/DDBJ databases">
        <title>Comparative genomics reveals that relaxation of natural selection precedes convergent phenotypic evolution of cavefish.</title>
        <authorList>
            <person name="Peng Z."/>
        </authorList>
    </citation>
    <scope>NUCLEOTIDE SEQUENCE</scope>
    <source>
        <tissue evidence="1">Muscle</tissue>
    </source>
</reference>
<evidence type="ECO:0000313" key="1">
    <source>
        <dbReference type="EMBL" id="KAI7790080.1"/>
    </source>
</evidence>
<protein>
    <submittedName>
        <fullName evidence="1">SPARC-related modular calcium-binding protein 1-like</fullName>
    </submittedName>
</protein>
<proteinExistence type="predicted"/>
<organism evidence="1 2">
    <name type="scientific">Triplophysa rosa</name>
    <name type="common">Cave loach</name>
    <dbReference type="NCBI Taxonomy" id="992332"/>
    <lineage>
        <taxon>Eukaryota</taxon>
        <taxon>Metazoa</taxon>
        <taxon>Chordata</taxon>
        <taxon>Craniata</taxon>
        <taxon>Vertebrata</taxon>
        <taxon>Euteleostomi</taxon>
        <taxon>Actinopterygii</taxon>
        <taxon>Neopterygii</taxon>
        <taxon>Teleostei</taxon>
        <taxon>Ostariophysi</taxon>
        <taxon>Cypriniformes</taxon>
        <taxon>Nemacheilidae</taxon>
        <taxon>Triplophysa</taxon>
    </lineage>
</organism>
<sequence>MVRRVTAGVQLQMEFLSAEALSYTCDLTALVVNMSERLCWLMCPVSGHRKVLSQNAVQMDETSCQTVAIRKLMLSPTSLSGRVRSRLMSPPLRPPCLILSTTTPLLHPSLTFLTVYFKRLDADANAVLSDREARPVHLVLRRMLRPHRCAKTFLQFCDHNLSALEFSSFLGV</sequence>
<dbReference type="Proteomes" id="UP001059041">
    <property type="component" value="Unassembled WGS sequence"/>
</dbReference>